<dbReference type="PROSITE" id="PS00018">
    <property type="entry name" value="EF_HAND_1"/>
    <property type="match status" value="2"/>
</dbReference>
<dbReference type="InterPro" id="IPR036439">
    <property type="entry name" value="Dockerin_dom_sf"/>
</dbReference>
<evidence type="ECO:0000256" key="1">
    <source>
        <dbReference type="SAM" id="MobiDB-lite"/>
    </source>
</evidence>
<dbReference type="EMBL" id="CP020370">
    <property type="protein sequence ID" value="AUB84335.1"/>
    <property type="molecule type" value="Genomic_DNA"/>
</dbReference>
<protein>
    <recommendedName>
        <fullName evidence="5">Dockerin domain-containing protein</fullName>
    </recommendedName>
</protein>
<keyword evidence="2" id="KW-0732">Signal</keyword>
<dbReference type="KEGG" id="tsy:THSYN_27630"/>
<feature type="compositionally biased region" description="Polar residues" evidence="1">
    <location>
        <begin position="34"/>
        <end position="52"/>
    </location>
</feature>
<proteinExistence type="predicted"/>
<feature type="signal peptide" evidence="2">
    <location>
        <begin position="1"/>
        <end position="15"/>
    </location>
</feature>
<sequence length="1127" mass="120331">MLALVALLLTSQAPAQDQNDWAQQGRGASAAATPFSTRTSPFDPPTDNTFVTDDSPGLDTGCTFERDPEHPLTIDVLIDHPVGAVDANGYLQDANALIAAGLIPSTVEVILPAYDIDAPDEQDEFYLNGNFLGYFTGSDDIWKLNTFAIDVRKLKFPAPVAAGSAVTPAANRVQIRIDTAAGSTNRWCMSADWVALVLPIDVKYGLKLEPVAGATNRITVNAPASTATIDVIYDEVADADCNMTQTIGPQDQYPFAGSSESGFGNVAGEAKLRVTLKPCPSGGSSVGPEVEVNWSITGTSLQGTETWTGLTGDVTLEMPGQVGAYDVNLEVLLDGTAYRTVTRKLFVTKRSPLFKVGNPRLSWYALATAWAAGKSAESEILTALLAGTYNYGQTHWRYGYDFGPAQLCHWTELSADPISCDYSDCYVFSDVFDNMAATLGVGGLGDYPKKGINDGNFVTRASASLDPAFTGTVEPFPKNTQDYDRYLFASHSLRTRGPVYYDATFNRTYATDDAFIEWNLTGTMGADADGTFERTHEGKNIYSQTSPAYDHWRVTKAYKVAAGGSPLATGETMAVAPTSTELTITGNASYDTVDDNNDGIAEAVIANVEIQVLTAGTYLISGTLEKNGQVVSTQPRLSTPQPTSDTITGAPGLYTAVLRFSGEEIFQSGQDGPYDLKVTALGNSVDERTFATPAYAHTRFGERSARVRQLTDRTTDTDSDSRFDILQVEVEVEVAAAGEYILQGTLMKDGETVVNGSTTVTLTPGQHTVGVPFSGVAIFRSNQDGPYDALVSLLDPDTGSRDDLAGVTQAYRHGDFEGRIDPNGTLTDQGVDSNANGLFDLLRVTFGADVRAPGTYLVSGTLHDVARASAVVTERLMTLSAGVQNLQLDFLGPEIYAQQLDGPYLIAITLRDPGTQETLDGVRLGQQTTAHRYTDFDRSGGTSALRLTGVSTDQGIDSNGNTRYDILSVAVQVDIAVADTYQWSARLLDVNGKEIGFYSGKGSLGAGLKTINLRFSGTTIGANGIAGPYYVRGLLMYGQKGANLVSTNVADTQAYAAGLFEGFVAPLVGDLDGDGDVDRDDIDRLMARRNMPATGAGDPMDLNGDGTINAVDLRLLRLLCTRPNCVP</sequence>
<dbReference type="SUPFAM" id="SSF63446">
    <property type="entry name" value="Type I dockerin domain"/>
    <property type="match status" value="1"/>
</dbReference>
<evidence type="ECO:0008006" key="5">
    <source>
        <dbReference type="Google" id="ProtNLM"/>
    </source>
</evidence>
<evidence type="ECO:0000313" key="4">
    <source>
        <dbReference type="Proteomes" id="UP000232638"/>
    </source>
</evidence>
<dbReference type="Gene3D" id="1.10.1330.10">
    <property type="entry name" value="Dockerin domain"/>
    <property type="match status" value="1"/>
</dbReference>
<feature type="region of interest" description="Disordered" evidence="1">
    <location>
        <begin position="17"/>
        <end position="59"/>
    </location>
</feature>
<dbReference type="RefSeq" id="WP_100921991.1">
    <property type="nucleotide sequence ID" value="NZ_CP020370.1"/>
</dbReference>
<dbReference type="Proteomes" id="UP000232638">
    <property type="component" value="Chromosome"/>
</dbReference>
<evidence type="ECO:0000256" key="2">
    <source>
        <dbReference type="SAM" id="SignalP"/>
    </source>
</evidence>
<keyword evidence="4" id="KW-1185">Reference proteome</keyword>
<dbReference type="OrthoDB" id="869379at2"/>
<reference evidence="3 4" key="1">
    <citation type="submission" date="2017-03" db="EMBL/GenBank/DDBJ databases">
        <title>Complete genome sequence of Candidatus 'Thiodictyon syntrophicum' sp. nov. strain Cad16T, a photolithoautotroph purple sulfur bacterium isolated from an alpine meromictic lake.</title>
        <authorList>
            <person name="Luedin S.M."/>
            <person name="Pothier J.F."/>
            <person name="Danza F."/>
            <person name="Storelli N."/>
            <person name="Wittwer M."/>
            <person name="Tonolla M."/>
        </authorList>
    </citation>
    <scope>NUCLEOTIDE SEQUENCE [LARGE SCALE GENOMIC DNA]</scope>
    <source>
        <strain evidence="3 4">Cad16T</strain>
    </source>
</reference>
<name>A0A2K8UFL0_9GAMM</name>
<evidence type="ECO:0000313" key="3">
    <source>
        <dbReference type="EMBL" id="AUB84335.1"/>
    </source>
</evidence>
<gene>
    <name evidence="3" type="ORF">THSYN_27630</name>
</gene>
<dbReference type="AlphaFoldDB" id="A0A2K8UFL0"/>
<dbReference type="InterPro" id="IPR018247">
    <property type="entry name" value="EF_Hand_1_Ca_BS"/>
</dbReference>
<dbReference type="GO" id="GO:0000272">
    <property type="term" value="P:polysaccharide catabolic process"/>
    <property type="evidence" value="ECO:0007669"/>
    <property type="project" value="InterPro"/>
</dbReference>
<feature type="chain" id="PRO_5014713599" description="Dockerin domain-containing protein" evidence="2">
    <location>
        <begin position="16"/>
        <end position="1127"/>
    </location>
</feature>
<organism evidence="3 4">
    <name type="scientific">Candidatus Thiodictyon syntrophicum</name>
    <dbReference type="NCBI Taxonomy" id="1166950"/>
    <lineage>
        <taxon>Bacteria</taxon>
        <taxon>Pseudomonadati</taxon>
        <taxon>Pseudomonadota</taxon>
        <taxon>Gammaproteobacteria</taxon>
        <taxon>Chromatiales</taxon>
        <taxon>Chromatiaceae</taxon>
        <taxon>Thiodictyon</taxon>
    </lineage>
</organism>
<accession>A0A2K8UFL0</accession>